<dbReference type="EMBL" id="OX596107">
    <property type="protein sequence ID" value="CAN0209640.1"/>
    <property type="molecule type" value="Genomic_DNA"/>
</dbReference>
<sequence>MKKSVVFLYLKKEASAFDLRYSPASKGCGQRGGLTSSPVLGLTHTLFSHPPALSLRHQLANCTQERLGPGAKPRGGHRRCPCGASAVGSRSLPRPGDVPSGMARVTTRQKYISKL</sequence>
<name>A0AC59Z429_RANTA</name>
<evidence type="ECO:0000313" key="1">
    <source>
        <dbReference type="EMBL" id="CAN0209640.1"/>
    </source>
</evidence>
<evidence type="ECO:0000313" key="2">
    <source>
        <dbReference type="Proteomes" id="UP001162501"/>
    </source>
</evidence>
<dbReference type="Proteomes" id="UP001162501">
    <property type="component" value="Chromosome 23"/>
</dbReference>
<protein>
    <submittedName>
        <fullName evidence="1">Uncharacterized protein</fullName>
    </submittedName>
</protein>
<proteinExistence type="predicted"/>
<accession>A0AC59Z429</accession>
<organism evidence="1 2">
    <name type="scientific">Rangifer tarandus platyrhynchus</name>
    <name type="common">Svalbard reindeer</name>
    <dbReference type="NCBI Taxonomy" id="3082113"/>
    <lineage>
        <taxon>Eukaryota</taxon>
        <taxon>Metazoa</taxon>
        <taxon>Chordata</taxon>
        <taxon>Craniata</taxon>
        <taxon>Vertebrata</taxon>
        <taxon>Euteleostomi</taxon>
        <taxon>Mammalia</taxon>
        <taxon>Eutheria</taxon>
        <taxon>Laurasiatheria</taxon>
        <taxon>Artiodactyla</taxon>
        <taxon>Ruminantia</taxon>
        <taxon>Pecora</taxon>
        <taxon>Cervidae</taxon>
        <taxon>Odocoileinae</taxon>
        <taxon>Rangifer</taxon>
    </lineage>
</organism>
<reference evidence="1" key="2">
    <citation type="submission" date="2025-03" db="EMBL/GenBank/DDBJ databases">
        <authorList>
            <consortium name="ELIXIR-Norway"/>
            <consortium name="Elixir Norway"/>
        </authorList>
    </citation>
    <scope>NUCLEOTIDE SEQUENCE</scope>
</reference>
<gene>
    <name evidence="1" type="ORF">MRATA1EN22A_LOCUS13701</name>
</gene>
<reference evidence="1" key="1">
    <citation type="submission" date="2023-05" db="EMBL/GenBank/DDBJ databases">
        <authorList>
            <consortium name="ELIXIR-Norway"/>
        </authorList>
    </citation>
    <scope>NUCLEOTIDE SEQUENCE</scope>
</reference>